<dbReference type="Proteomes" id="UP001218188">
    <property type="component" value="Unassembled WGS sequence"/>
</dbReference>
<proteinExistence type="predicted"/>
<gene>
    <name evidence="2" type="ORF">C8F04DRAFT_1247609</name>
</gene>
<organism evidence="2 3">
    <name type="scientific">Mycena alexandri</name>
    <dbReference type="NCBI Taxonomy" id="1745969"/>
    <lineage>
        <taxon>Eukaryota</taxon>
        <taxon>Fungi</taxon>
        <taxon>Dikarya</taxon>
        <taxon>Basidiomycota</taxon>
        <taxon>Agaricomycotina</taxon>
        <taxon>Agaricomycetes</taxon>
        <taxon>Agaricomycetidae</taxon>
        <taxon>Agaricales</taxon>
        <taxon>Marasmiineae</taxon>
        <taxon>Mycenaceae</taxon>
        <taxon>Mycena</taxon>
    </lineage>
</organism>
<name>A0AAD6XBQ6_9AGAR</name>
<keyword evidence="1" id="KW-0812">Transmembrane</keyword>
<evidence type="ECO:0000313" key="2">
    <source>
        <dbReference type="EMBL" id="KAJ7046523.1"/>
    </source>
</evidence>
<dbReference type="EMBL" id="JARJCM010000002">
    <property type="protein sequence ID" value="KAJ7046523.1"/>
    <property type="molecule type" value="Genomic_DNA"/>
</dbReference>
<comment type="caution">
    <text evidence="2">The sequence shown here is derived from an EMBL/GenBank/DDBJ whole genome shotgun (WGS) entry which is preliminary data.</text>
</comment>
<keyword evidence="1" id="KW-1133">Transmembrane helix</keyword>
<dbReference type="PANTHER" id="PTHR39476:SF1">
    <property type="entry name" value="NADH DEHYDROGENASE [UBIQUINONE] 1 BETA SUBCOMPLEX SUBUNIT 4"/>
    <property type="match status" value="1"/>
</dbReference>
<dbReference type="PANTHER" id="PTHR39476">
    <property type="entry name" value="NADH:UBIQUINONE OXIDOREDUCTASE 6.6KD SUBUNIT"/>
    <property type="match status" value="1"/>
</dbReference>
<accession>A0AAD6XBQ6</accession>
<keyword evidence="1" id="KW-0472">Membrane</keyword>
<feature type="transmembrane region" description="Helical" evidence="1">
    <location>
        <begin position="39"/>
        <end position="58"/>
    </location>
</feature>
<evidence type="ECO:0000256" key="1">
    <source>
        <dbReference type="SAM" id="Phobius"/>
    </source>
</evidence>
<reference evidence="2" key="1">
    <citation type="submission" date="2023-03" db="EMBL/GenBank/DDBJ databases">
        <title>Massive genome expansion in bonnet fungi (Mycena s.s.) driven by repeated elements and novel gene families across ecological guilds.</title>
        <authorList>
            <consortium name="Lawrence Berkeley National Laboratory"/>
            <person name="Harder C.B."/>
            <person name="Miyauchi S."/>
            <person name="Viragh M."/>
            <person name="Kuo A."/>
            <person name="Thoen E."/>
            <person name="Andreopoulos B."/>
            <person name="Lu D."/>
            <person name="Skrede I."/>
            <person name="Drula E."/>
            <person name="Henrissat B."/>
            <person name="Morin E."/>
            <person name="Kohler A."/>
            <person name="Barry K."/>
            <person name="LaButti K."/>
            <person name="Morin E."/>
            <person name="Salamov A."/>
            <person name="Lipzen A."/>
            <person name="Mereny Z."/>
            <person name="Hegedus B."/>
            <person name="Baldrian P."/>
            <person name="Stursova M."/>
            <person name="Weitz H."/>
            <person name="Taylor A."/>
            <person name="Grigoriev I.V."/>
            <person name="Nagy L.G."/>
            <person name="Martin F."/>
            <person name="Kauserud H."/>
        </authorList>
    </citation>
    <scope>NUCLEOTIDE SEQUENCE</scope>
    <source>
        <strain evidence="2">CBHHK200</strain>
    </source>
</reference>
<sequence>MTDGHAHVKVQDAAVERYNLMRENQHKNFRWTNMTLRSTLWGIFLVPIGLYLTMHVNTNAWEWTGKRRGESLAKKS</sequence>
<dbReference type="AlphaFoldDB" id="A0AAD6XBQ6"/>
<evidence type="ECO:0008006" key="4">
    <source>
        <dbReference type="Google" id="ProtNLM"/>
    </source>
</evidence>
<evidence type="ECO:0000313" key="3">
    <source>
        <dbReference type="Proteomes" id="UP001218188"/>
    </source>
</evidence>
<keyword evidence="3" id="KW-1185">Reference proteome</keyword>
<protein>
    <recommendedName>
        <fullName evidence="4">NADH-ubiquinone oxidoreductase B15 subunit</fullName>
    </recommendedName>
</protein>